<dbReference type="InterPro" id="IPR003838">
    <property type="entry name" value="ABC3_permease_C"/>
</dbReference>
<feature type="transmembrane region" description="Helical" evidence="11">
    <location>
        <begin position="270"/>
        <end position="298"/>
    </location>
</feature>
<evidence type="ECO:0000256" key="7">
    <source>
        <dbReference type="ARBA" id="ARBA00022989"/>
    </source>
</evidence>
<protein>
    <recommendedName>
        <fullName evidence="3 10">Cell division protein FtsX</fullName>
    </recommendedName>
</protein>
<comment type="caution">
    <text evidence="14">The sequence shown here is derived from an EMBL/GenBank/DDBJ whole genome shotgun (WGS) entry which is preliminary data.</text>
</comment>
<keyword evidence="7 11" id="KW-1133">Transmembrane helix</keyword>
<comment type="similarity">
    <text evidence="2 10">Belongs to the ABC-4 integral membrane protein family. FtsX subfamily.</text>
</comment>
<dbReference type="GO" id="GO:0005886">
    <property type="term" value="C:plasma membrane"/>
    <property type="evidence" value="ECO:0007669"/>
    <property type="project" value="UniProtKB-SubCell"/>
</dbReference>
<feature type="transmembrane region" description="Helical" evidence="11">
    <location>
        <begin position="227"/>
        <end position="250"/>
    </location>
</feature>
<dbReference type="Gene3D" id="3.30.70.3040">
    <property type="match status" value="1"/>
</dbReference>
<name>A0A0G0M2C3_9BACT</name>
<evidence type="ECO:0000313" key="15">
    <source>
        <dbReference type="Proteomes" id="UP000034325"/>
    </source>
</evidence>
<evidence type="ECO:0000256" key="4">
    <source>
        <dbReference type="ARBA" id="ARBA00022475"/>
    </source>
</evidence>
<evidence type="ECO:0000256" key="6">
    <source>
        <dbReference type="ARBA" id="ARBA00022692"/>
    </source>
</evidence>
<evidence type="ECO:0000313" key="14">
    <source>
        <dbReference type="EMBL" id="KKQ97442.1"/>
    </source>
</evidence>
<organism evidence="14 15">
    <name type="scientific">Candidatus Woesebacteria bacterium GW2011_GWA1_39_12</name>
    <dbReference type="NCBI Taxonomy" id="1618549"/>
    <lineage>
        <taxon>Bacteria</taxon>
        <taxon>Candidatus Woeseibacteriota</taxon>
    </lineage>
</organism>
<evidence type="ECO:0000256" key="9">
    <source>
        <dbReference type="ARBA" id="ARBA00023306"/>
    </source>
</evidence>
<keyword evidence="8 10" id="KW-0472">Membrane</keyword>
<feature type="domain" description="ABC3 transporter permease C-terminal" evidence="12">
    <location>
        <begin position="178"/>
        <end position="289"/>
    </location>
</feature>
<evidence type="ECO:0000256" key="5">
    <source>
        <dbReference type="ARBA" id="ARBA00022618"/>
    </source>
</evidence>
<feature type="transmembrane region" description="Helical" evidence="11">
    <location>
        <begin position="21"/>
        <end position="41"/>
    </location>
</feature>
<reference evidence="14 15" key="1">
    <citation type="journal article" date="2015" name="Nature">
        <title>rRNA introns, odd ribosomes, and small enigmatic genomes across a large radiation of phyla.</title>
        <authorList>
            <person name="Brown C.T."/>
            <person name="Hug L.A."/>
            <person name="Thomas B.C."/>
            <person name="Sharon I."/>
            <person name="Castelle C.J."/>
            <person name="Singh A."/>
            <person name="Wilkins M.J."/>
            <person name="Williams K.H."/>
            <person name="Banfield J.F."/>
        </authorList>
    </citation>
    <scope>NUCLEOTIDE SEQUENCE [LARGE SCALE GENOMIC DNA]</scope>
</reference>
<feature type="domain" description="FtsX extracellular" evidence="13">
    <location>
        <begin position="55"/>
        <end position="146"/>
    </location>
</feature>
<keyword evidence="9 10" id="KW-0131">Cell cycle</keyword>
<feature type="transmembrane region" description="Helical" evidence="11">
    <location>
        <begin position="174"/>
        <end position="195"/>
    </location>
</feature>
<dbReference type="Proteomes" id="UP000034325">
    <property type="component" value="Unassembled WGS sequence"/>
</dbReference>
<proteinExistence type="inferred from homology"/>
<keyword evidence="5 10" id="KW-0132">Cell division</keyword>
<keyword evidence="6 11" id="KW-0812">Transmembrane</keyword>
<dbReference type="Pfam" id="PF18075">
    <property type="entry name" value="FtsX_ECD"/>
    <property type="match status" value="1"/>
</dbReference>
<dbReference type="PIRSF" id="PIRSF003097">
    <property type="entry name" value="FtsX"/>
    <property type="match status" value="1"/>
</dbReference>
<gene>
    <name evidence="14" type="ORF">UT23_C0012G0052</name>
</gene>
<evidence type="ECO:0000256" key="10">
    <source>
        <dbReference type="PIRNR" id="PIRNR003097"/>
    </source>
</evidence>
<evidence type="ECO:0000259" key="13">
    <source>
        <dbReference type="Pfam" id="PF18075"/>
    </source>
</evidence>
<evidence type="ECO:0000256" key="8">
    <source>
        <dbReference type="ARBA" id="ARBA00023136"/>
    </source>
</evidence>
<dbReference type="InterPro" id="IPR004513">
    <property type="entry name" value="FtsX"/>
</dbReference>
<dbReference type="GO" id="GO:0051301">
    <property type="term" value="P:cell division"/>
    <property type="evidence" value="ECO:0007669"/>
    <property type="project" value="UniProtKB-KW"/>
</dbReference>
<dbReference type="AlphaFoldDB" id="A0A0G0M2C3"/>
<evidence type="ECO:0000256" key="1">
    <source>
        <dbReference type="ARBA" id="ARBA00004651"/>
    </source>
</evidence>
<dbReference type="InterPro" id="IPR040690">
    <property type="entry name" value="FtsX_ECD"/>
</dbReference>
<dbReference type="Pfam" id="PF02687">
    <property type="entry name" value="FtsX"/>
    <property type="match status" value="1"/>
</dbReference>
<keyword evidence="4 10" id="KW-1003">Cell membrane</keyword>
<evidence type="ECO:0000259" key="12">
    <source>
        <dbReference type="Pfam" id="PF02687"/>
    </source>
</evidence>
<dbReference type="EMBL" id="LBWA01000012">
    <property type="protein sequence ID" value="KKQ97442.1"/>
    <property type="molecule type" value="Genomic_DNA"/>
</dbReference>
<accession>A0A0G0M2C3</accession>
<dbReference type="PANTHER" id="PTHR47755">
    <property type="entry name" value="CELL DIVISION PROTEIN FTSX"/>
    <property type="match status" value="1"/>
</dbReference>
<evidence type="ECO:0000256" key="3">
    <source>
        <dbReference type="ARBA" id="ARBA00021907"/>
    </source>
</evidence>
<sequence>MNIHIKTAWDHVRRAPFQAMAAIFVLTITFFVITIITILGYSSSQVLKYFETRPQVITFLKDDITPEKISALQNKLEADNRVSEVSYISKEQALEIYKKATAGNPLLSELVSPSIFPASLEFSLVDLSYANDLIEEIKGEEIVDQVGFTASLGGEETLSDVVNRLRTFSNYIKIGGGAFALLLTSTSFLVLIVIIGMRMTSRRGEIEVLDLIGATPGFIRSPIIYEAIIYAITGVFIGWLIALLLVLYATPSLISYFGEIPVVPKDTLKLFGLFGLILGAEFLIGLFLAVSGSILAVLRVKRK</sequence>
<comment type="subcellular location">
    <subcellularLocation>
        <location evidence="1">Cell membrane</location>
        <topology evidence="1">Multi-pass membrane protein</topology>
    </subcellularLocation>
</comment>
<evidence type="ECO:0000256" key="11">
    <source>
        <dbReference type="SAM" id="Phobius"/>
    </source>
</evidence>
<dbReference type="PANTHER" id="PTHR47755:SF1">
    <property type="entry name" value="CELL DIVISION PROTEIN FTSX"/>
    <property type="match status" value="1"/>
</dbReference>
<evidence type="ECO:0000256" key="2">
    <source>
        <dbReference type="ARBA" id="ARBA00007379"/>
    </source>
</evidence>